<evidence type="ECO:0008006" key="4">
    <source>
        <dbReference type="Google" id="ProtNLM"/>
    </source>
</evidence>
<comment type="caution">
    <text evidence="2">The sequence shown here is derived from an EMBL/GenBank/DDBJ whole genome shotgun (WGS) entry which is preliminary data.</text>
</comment>
<keyword evidence="1" id="KW-0812">Transmembrane</keyword>
<keyword evidence="1" id="KW-1133">Transmembrane helix</keyword>
<feature type="transmembrane region" description="Helical" evidence="1">
    <location>
        <begin position="104"/>
        <end position="125"/>
    </location>
</feature>
<sequence length="250" mass="25702">MNGSTPRVPSDGPIPAELLADLQAGLLDDATAADVRRRVRSDPLAGPEARHTLAALDRVRRDLRELGADSDSAAPVPAEVSARLSEALRTEPAPPKPSARRWKLIAAVTGAGAAVLAAVVGGAVLTHPGGQARSTMTSLGKITVSPPRSEIGLSEPQIQGLLSVPPDLGPLTDPQRRTACLTALGYPSGVTVLGARPLEVAAQPGVLVLVPPRPPDTTDSVVALVLPANCDAEHAGTLAQTVVKRPVKRP</sequence>
<protein>
    <recommendedName>
        <fullName evidence="4">Anti-sigma-M factor RsmA</fullName>
    </recommendedName>
</protein>
<evidence type="ECO:0000256" key="1">
    <source>
        <dbReference type="SAM" id="Phobius"/>
    </source>
</evidence>
<accession>A0A7X6MRU3</accession>
<reference evidence="2 3" key="1">
    <citation type="submission" date="2020-04" db="EMBL/GenBank/DDBJ databases">
        <title>MicrobeNet Type strains.</title>
        <authorList>
            <person name="Nicholson A.C."/>
        </authorList>
    </citation>
    <scope>NUCLEOTIDE SEQUENCE [LARGE SCALE GENOMIC DNA]</scope>
    <source>
        <strain evidence="2 3">ATCC 700731</strain>
    </source>
</reference>
<keyword evidence="1" id="KW-0472">Membrane</keyword>
<organism evidence="2 3">
    <name type="scientific">Mycolicibacterium septicum DSM 44393</name>
    <dbReference type="NCBI Taxonomy" id="1341646"/>
    <lineage>
        <taxon>Bacteria</taxon>
        <taxon>Bacillati</taxon>
        <taxon>Actinomycetota</taxon>
        <taxon>Actinomycetes</taxon>
        <taxon>Mycobacteriales</taxon>
        <taxon>Mycobacteriaceae</taxon>
        <taxon>Mycolicibacterium</taxon>
    </lineage>
</organism>
<dbReference type="AlphaFoldDB" id="A0A7X6MRU3"/>
<proteinExistence type="predicted"/>
<name>A0A7X6MRU3_9MYCO</name>
<dbReference type="Proteomes" id="UP000518188">
    <property type="component" value="Unassembled WGS sequence"/>
</dbReference>
<dbReference type="EMBL" id="JAAXPJ010000007">
    <property type="protein sequence ID" value="NKZ12828.1"/>
    <property type="molecule type" value="Genomic_DNA"/>
</dbReference>
<evidence type="ECO:0000313" key="3">
    <source>
        <dbReference type="Proteomes" id="UP000518188"/>
    </source>
</evidence>
<dbReference type="RefSeq" id="WP_044514294.1">
    <property type="nucleotide sequence ID" value="NZ_HG322951.1"/>
</dbReference>
<evidence type="ECO:0000313" key="2">
    <source>
        <dbReference type="EMBL" id="NKZ12828.1"/>
    </source>
</evidence>
<gene>
    <name evidence="2" type="ORF">HGA11_17805</name>
</gene>